<sequence>MGAILVTKAEFIEFVSEKVAVQWGEEQKPLLLSNIPTLWRAEKHVSYKEIVGEASLKRFLAEAARDDGVGFKVVANPSVLALVGLIPKHETYEFSRGAPAPKAVAAQRPTDVVDSNEKVVRDFLALVAKLPSEDIKKVIIPVEILTQLMFEK</sequence>
<dbReference type="EMBL" id="PEGA01000007">
    <property type="protein sequence ID" value="RLU11769.1"/>
    <property type="molecule type" value="Genomic_DNA"/>
</dbReference>
<reference evidence="1 2" key="1">
    <citation type="journal article" date="2018" name="Front. Microbiol.">
        <title>Discovery of Phloeophagus Beetles as a Source of Pseudomonas Strains That Produce Potentially New Bioactive Substances and Description of Pseudomonas bohemica sp. nov.</title>
        <authorList>
            <person name="Saati-Santamaria Z."/>
            <person name="Lopez-Mondejar R."/>
            <person name="Jimenez-Gomez A."/>
            <person name="Diez-Mendez A."/>
            <person name="Vetrovsky T."/>
            <person name="Igual J.M."/>
            <person name="Velazquez E."/>
            <person name="Kolarik M."/>
            <person name="Rivas R."/>
            <person name="Garcia-Fraile P."/>
        </authorList>
    </citation>
    <scope>NUCLEOTIDE SEQUENCE [LARGE SCALE GENOMIC DNA]</scope>
    <source>
        <strain evidence="1 2">A2-NA12</strain>
    </source>
</reference>
<name>A0A3L8CV70_9PSED</name>
<dbReference type="AlphaFoldDB" id="A0A3L8CV70"/>
<evidence type="ECO:0000313" key="1">
    <source>
        <dbReference type="EMBL" id="RLU11769.1"/>
    </source>
</evidence>
<dbReference type="Proteomes" id="UP000282672">
    <property type="component" value="Unassembled WGS sequence"/>
</dbReference>
<gene>
    <name evidence="1" type="ORF">CS076_08960</name>
</gene>
<protein>
    <submittedName>
        <fullName evidence="1">Uncharacterized protein</fullName>
    </submittedName>
</protein>
<organism evidence="1 2">
    <name type="scientific">Pseudomonas prosekii</name>
    <dbReference type="NCBI Taxonomy" id="1148509"/>
    <lineage>
        <taxon>Bacteria</taxon>
        <taxon>Pseudomonadati</taxon>
        <taxon>Pseudomonadota</taxon>
        <taxon>Gammaproteobacteria</taxon>
        <taxon>Pseudomonadales</taxon>
        <taxon>Pseudomonadaceae</taxon>
        <taxon>Pseudomonas</taxon>
    </lineage>
</organism>
<accession>A0A3L8CV70</accession>
<evidence type="ECO:0000313" key="2">
    <source>
        <dbReference type="Proteomes" id="UP000282672"/>
    </source>
</evidence>
<proteinExistence type="predicted"/>
<comment type="caution">
    <text evidence="1">The sequence shown here is derived from an EMBL/GenBank/DDBJ whole genome shotgun (WGS) entry which is preliminary data.</text>
</comment>